<evidence type="ECO:0000256" key="1">
    <source>
        <dbReference type="SAM" id="Phobius"/>
    </source>
</evidence>
<accession>A0ABT9KVC0</accession>
<sequence>MSSRDLEPRPPSSLVEKIDNALAVLIIVGIVGGSFWLAGGLTSSYLYLFN</sequence>
<keyword evidence="1" id="KW-0812">Transmembrane</keyword>
<dbReference type="EMBL" id="JAURUE010000001">
    <property type="protein sequence ID" value="MDP9612389.1"/>
    <property type="molecule type" value="Genomic_DNA"/>
</dbReference>
<dbReference type="Proteomes" id="UP001234880">
    <property type="component" value="Unassembled WGS sequence"/>
</dbReference>
<protein>
    <submittedName>
        <fullName evidence="2">Uncharacterized protein</fullName>
    </submittedName>
</protein>
<dbReference type="RefSeq" id="WP_167367503.1">
    <property type="nucleotide sequence ID" value="NZ_JAURUE010000001.1"/>
</dbReference>
<evidence type="ECO:0000313" key="2">
    <source>
        <dbReference type="EMBL" id="MDP9612389.1"/>
    </source>
</evidence>
<keyword evidence="1" id="KW-1133">Transmembrane helix</keyword>
<keyword evidence="1" id="KW-0472">Membrane</keyword>
<evidence type="ECO:0000313" key="3">
    <source>
        <dbReference type="Proteomes" id="UP001234880"/>
    </source>
</evidence>
<proteinExistence type="predicted"/>
<gene>
    <name evidence="2" type="ORF">JOF35_004666</name>
</gene>
<keyword evidence="3" id="KW-1185">Reference proteome</keyword>
<reference evidence="2 3" key="1">
    <citation type="submission" date="2023-07" db="EMBL/GenBank/DDBJ databases">
        <title>Sequencing the genomes of 1000 actinobacteria strains.</title>
        <authorList>
            <person name="Klenk H.-P."/>
        </authorList>
    </citation>
    <scope>NUCLEOTIDE SEQUENCE [LARGE SCALE GENOMIC DNA]</scope>
    <source>
        <strain evidence="2 3">DSM 41600</strain>
    </source>
</reference>
<name>A0ABT9KVC0_9ACTN</name>
<comment type="caution">
    <text evidence="2">The sequence shown here is derived from an EMBL/GenBank/DDBJ whole genome shotgun (WGS) entry which is preliminary data.</text>
</comment>
<organism evidence="2 3">
    <name type="scientific">Streptomyces demainii</name>
    <dbReference type="NCBI Taxonomy" id="588122"/>
    <lineage>
        <taxon>Bacteria</taxon>
        <taxon>Bacillati</taxon>
        <taxon>Actinomycetota</taxon>
        <taxon>Actinomycetes</taxon>
        <taxon>Kitasatosporales</taxon>
        <taxon>Streptomycetaceae</taxon>
        <taxon>Streptomyces</taxon>
    </lineage>
</organism>
<feature type="transmembrane region" description="Helical" evidence="1">
    <location>
        <begin position="21"/>
        <end position="48"/>
    </location>
</feature>